<name>A0ACB7ZJA8_9ERIC</name>
<gene>
    <name evidence="1" type="ORF">Vadar_013193</name>
</gene>
<reference evidence="1 2" key="1">
    <citation type="journal article" date="2021" name="Hortic Res">
        <title>High-quality reference genome and annotation aids understanding of berry development for evergreen blueberry (Vaccinium darrowii).</title>
        <authorList>
            <person name="Yu J."/>
            <person name="Hulse-Kemp A.M."/>
            <person name="Babiker E."/>
            <person name="Staton M."/>
        </authorList>
    </citation>
    <scope>NUCLEOTIDE SEQUENCE [LARGE SCALE GENOMIC DNA]</scope>
    <source>
        <strain evidence="2">cv. NJ 8807/NJ 8810</strain>
        <tissue evidence="1">Young leaf</tissue>
    </source>
</reference>
<evidence type="ECO:0000313" key="1">
    <source>
        <dbReference type="EMBL" id="KAH7865924.1"/>
    </source>
</evidence>
<sequence>MDELAQVFSAPFLNRNHQHDDYVEIVPSLHISSDHHQGNTAAASLRLDAFGEEEDFSDATLRLINQMLMEEDDLQNKPCMFQDCLALQATDNSFYDALGNDYLPPPPDQNPLGFDLDRSFSIGLVDNSVDQSNWLLDRDFSPLKVLESSDGSVGEEDENKREKKTRGREDGGDSAADGGRSNKQLASSAQNFENQFEMYDKVLLCPLPNPNLRQDSSPFVVHHDYEQNQKEPAKGSNAGGRGRVNKERSYENEVVVDLMNLLSLCAQAVSNADYKSAYALLNRIRQHSSPYGDGIERLGHYFGNALEARLAGTGAALYASFTTKRISTADILRGYEVYVKACPFNWLSNGYANRTIEALVQDSPRLHVIDFGIMYGFQWPSLIQDLSMRPGGPPRLKITGIDLPQPGFRPSERVEETRRRLATYCDRFGVPFQFNAIAKKWESVNLDDLKIESDEVVVVNCMFRLRNVPDETVEGKNCPRDTVLNLVKRINPDTFVHGVLNGGCDAPFFTTRFKEALSYSAGLFDMFEATIPREDEGRRMYEKEVWGKAIMNVIACEDAERVERPETYKQWQVRNARAGFRQLPLNQEILRELKGVVRLRYNKNFTVEEDGKWMLQGWKGRIMFALSCWKPNSLSRSCRIQLHI</sequence>
<dbReference type="Proteomes" id="UP000828048">
    <property type="component" value="Chromosome 9"/>
</dbReference>
<accession>A0ACB7ZJA8</accession>
<protein>
    <submittedName>
        <fullName evidence="1">Uncharacterized protein</fullName>
    </submittedName>
</protein>
<dbReference type="EMBL" id="CM037159">
    <property type="protein sequence ID" value="KAH7865924.1"/>
    <property type="molecule type" value="Genomic_DNA"/>
</dbReference>
<keyword evidence="2" id="KW-1185">Reference proteome</keyword>
<comment type="caution">
    <text evidence="1">The sequence shown here is derived from an EMBL/GenBank/DDBJ whole genome shotgun (WGS) entry which is preliminary data.</text>
</comment>
<organism evidence="1 2">
    <name type="scientific">Vaccinium darrowii</name>
    <dbReference type="NCBI Taxonomy" id="229202"/>
    <lineage>
        <taxon>Eukaryota</taxon>
        <taxon>Viridiplantae</taxon>
        <taxon>Streptophyta</taxon>
        <taxon>Embryophyta</taxon>
        <taxon>Tracheophyta</taxon>
        <taxon>Spermatophyta</taxon>
        <taxon>Magnoliopsida</taxon>
        <taxon>eudicotyledons</taxon>
        <taxon>Gunneridae</taxon>
        <taxon>Pentapetalae</taxon>
        <taxon>asterids</taxon>
        <taxon>Ericales</taxon>
        <taxon>Ericaceae</taxon>
        <taxon>Vaccinioideae</taxon>
        <taxon>Vaccinieae</taxon>
        <taxon>Vaccinium</taxon>
    </lineage>
</organism>
<proteinExistence type="predicted"/>
<evidence type="ECO:0000313" key="2">
    <source>
        <dbReference type="Proteomes" id="UP000828048"/>
    </source>
</evidence>